<evidence type="ECO:0000259" key="2">
    <source>
        <dbReference type="Pfam" id="PF19141"/>
    </source>
</evidence>
<dbReference type="Pfam" id="PF19141">
    <property type="entry name" value="DUF5824"/>
    <property type="match status" value="1"/>
</dbReference>
<dbReference type="AlphaFoldDB" id="A0A6C0C4Y8"/>
<organism evidence="3">
    <name type="scientific">viral metagenome</name>
    <dbReference type="NCBI Taxonomy" id="1070528"/>
    <lineage>
        <taxon>unclassified sequences</taxon>
        <taxon>metagenomes</taxon>
        <taxon>organismal metagenomes</taxon>
    </lineage>
</organism>
<accession>A0A6C0C4Y8</accession>
<evidence type="ECO:0000256" key="1">
    <source>
        <dbReference type="SAM" id="MobiDB-lite"/>
    </source>
</evidence>
<reference evidence="3" key="1">
    <citation type="journal article" date="2020" name="Nature">
        <title>Giant virus diversity and host interactions through global metagenomics.</title>
        <authorList>
            <person name="Schulz F."/>
            <person name="Roux S."/>
            <person name="Paez-Espino D."/>
            <person name="Jungbluth S."/>
            <person name="Walsh D.A."/>
            <person name="Denef V.J."/>
            <person name="McMahon K.D."/>
            <person name="Konstantinidis K.T."/>
            <person name="Eloe-Fadrosh E.A."/>
            <person name="Kyrpides N.C."/>
            <person name="Woyke T."/>
        </authorList>
    </citation>
    <scope>NUCLEOTIDE SEQUENCE</scope>
    <source>
        <strain evidence="3">GVMAG-M-3300020187-37</strain>
    </source>
</reference>
<name>A0A6C0C4Y8_9ZZZZ</name>
<dbReference type="InterPro" id="IPR043862">
    <property type="entry name" value="DUF5824"/>
</dbReference>
<feature type="domain" description="DUF5824" evidence="2">
    <location>
        <begin position="4"/>
        <end position="118"/>
    </location>
</feature>
<dbReference type="EMBL" id="MN739344">
    <property type="protein sequence ID" value="QHS99470.1"/>
    <property type="molecule type" value="Genomic_DNA"/>
</dbReference>
<proteinExistence type="predicted"/>
<evidence type="ECO:0000313" key="3">
    <source>
        <dbReference type="EMBL" id="QHS99470.1"/>
    </source>
</evidence>
<sequence>MTLPKKYYSKLSRKDKKKQLKSLKKSQKSYKKGKYFTRPKLKSFKEKESSWTQKFHKLHPEAKTLKQISDATGIAKPALSAVKRKGMGAYYSSGSRPNQTAESWGLARMYSYILGGPTRKIDNHITKKYNVKFKY</sequence>
<feature type="region of interest" description="Disordered" evidence="1">
    <location>
        <begin position="12"/>
        <end position="33"/>
    </location>
</feature>
<protein>
    <recommendedName>
        <fullName evidence="2">DUF5824 domain-containing protein</fullName>
    </recommendedName>
</protein>